<dbReference type="CDD" id="cd19072">
    <property type="entry name" value="AKR_AKR3F1-like"/>
    <property type="match status" value="1"/>
</dbReference>
<dbReference type="AlphaFoldDB" id="A0A0S4LN31"/>
<dbReference type="EMBL" id="CZQA01000009">
    <property type="protein sequence ID" value="CUS36498.1"/>
    <property type="molecule type" value="Genomic_DNA"/>
</dbReference>
<dbReference type="Pfam" id="PF00248">
    <property type="entry name" value="Aldo_ket_red"/>
    <property type="match status" value="1"/>
</dbReference>
<dbReference type="Gene3D" id="3.20.20.100">
    <property type="entry name" value="NADP-dependent oxidoreductase domain"/>
    <property type="match status" value="1"/>
</dbReference>
<evidence type="ECO:0000259" key="1">
    <source>
        <dbReference type="Pfam" id="PF00248"/>
    </source>
</evidence>
<keyword evidence="3" id="KW-1185">Reference proteome</keyword>
<dbReference type="PANTHER" id="PTHR43638">
    <property type="entry name" value="OXIDOREDUCTASE, ALDO/KETO REDUCTASE FAMILY PROTEIN"/>
    <property type="match status" value="1"/>
</dbReference>
<organism evidence="2 3">
    <name type="scientific">Candidatus Nitrospira nitrosa</name>
    <dbReference type="NCBI Taxonomy" id="1742972"/>
    <lineage>
        <taxon>Bacteria</taxon>
        <taxon>Pseudomonadati</taxon>
        <taxon>Nitrospirota</taxon>
        <taxon>Nitrospiria</taxon>
        <taxon>Nitrospirales</taxon>
        <taxon>Nitrospiraceae</taxon>
        <taxon>Nitrospira</taxon>
    </lineage>
</organism>
<dbReference type="Proteomes" id="UP000199032">
    <property type="component" value="Unassembled WGS sequence"/>
</dbReference>
<proteinExistence type="predicted"/>
<evidence type="ECO:0000313" key="2">
    <source>
        <dbReference type="EMBL" id="CUS36498.1"/>
    </source>
</evidence>
<feature type="domain" description="NADP-dependent oxidoreductase" evidence="1">
    <location>
        <begin position="30"/>
        <end position="260"/>
    </location>
</feature>
<sequence length="302" mass="33607">MILTELSKTGVTIPEIGIGTWEYHAGPLPLRRGLDSGALFIDTAESYGSESVVGEAVRGLRDRVFLATKVSPQNFRPSDLRRSVDASLQRLGTDYMDLLQLHDPNPTIPIADTMGAVAGLITAGKVRFAGVSNFSVRQLHAAQNALGRFPIVSNQVRYNLIDRTIETELLPYCRANHVTVIAYCPLARGLSRIHDCDPTGVIAELARETGKSSAQIVLNWCVCQTGVVAIPKGNSIEHILDNCGASDWRLSEEQRARLDARVHHRQRNRFDQLIRQWLPGPLQSLAIKTLNIMPRELRRRFR</sequence>
<reference evidence="2 3" key="1">
    <citation type="submission" date="2015-10" db="EMBL/GenBank/DDBJ databases">
        <authorList>
            <person name="Gilbert D.G."/>
        </authorList>
    </citation>
    <scope>NUCLEOTIDE SEQUENCE [LARGE SCALE GENOMIC DNA]</scope>
    <source>
        <strain evidence="2">COMA1</strain>
    </source>
</reference>
<dbReference type="SUPFAM" id="SSF51430">
    <property type="entry name" value="NAD(P)-linked oxidoreductase"/>
    <property type="match status" value="1"/>
</dbReference>
<accession>A0A0S4LN31</accession>
<evidence type="ECO:0000313" key="3">
    <source>
        <dbReference type="Proteomes" id="UP000199032"/>
    </source>
</evidence>
<dbReference type="InterPro" id="IPR020471">
    <property type="entry name" value="AKR"/>
</dbReference>
<dbReference type="RefSeq" id="WP_218055377.1">
    <property type="nucleotide sequence ID" value="NZ_CZQA01000009.1"/>
</dbReference>
<name>A0A0S4LN31_9BACT</name>
<dbReference type="GO" id="GO:0016491">
    <property type="term" value="F:oxidoreductase activity"/>
    <property type="evidence" value="ECO:0007669"/>
    <property type="project" value="InterPro"/>
</dbReference>
<dbReference type="PANTHER" id="PTHR43638:SF3">
    <property type="entry name" value="ALDEHYDE REDUCTASE"/>
    <property type="match status" value="1"/>
</dbReference>
<gene>
    <name evidence="2" type="ORF">COMA1_30088</name>
</gene>
<dbReference type="InterPro" id="IPR036812">
    <property type="entry name" value="NAD(P)_OxRdtase_dom_sf"/>
</dbReference>
<dbReference type="InterPro" id="IPR023210">
    <property type="entry name" value="NADP_OxRdtase_dom"/>
</dbReference>
<dbReference type="STRING" id="1742972.COMA1_30088"/>
<dbReference type="PRINTS" id="PR00069">
    <property type="entry name" value="ALDKETRDTASE"/>
</dbReference>
<protein>
    <recommendedName>
        <fullName evidence="1">NADP-dependent oxidoreductase domain-containing protein</fullName>
    </recommendedName>
</protein>